<gene>
    <name evidence="1" type="ORF">ABDJ38_08830</name>
</gene>
<accession>A0ABV0CX56</accession>
<protein>
    <recommendedName>
        <fullName evidence="3">HEPN domain-containing protein</fullName>
    </recommendedName>
</protein>
<sequence>MASVILTDDPDRYRKHAAFNYHQATETAYACFLLVRTLYFPRSHNIKFLR</sequence>
<dbReference type="RefSeq" id="WP_346784720.1">
    <property type="nucleotide sequence ID" value="NZ_JBDLBR010000002.1"/>
</dbReference>
<organism evidence="1 2">
    <name type="scientific">Aurantiacibacter flavus</name>
    <dbReference type="NCBI Taxonomy" id="3145232"/>
    <lineage>
        <taxon>Bacteria</taxon>
        <taxon>Pseudomonadati</taxon>
        <taxon>Pseudomonadota</taxon>
        <taxon>Alphaproteobacteria</taxon>
        <taxon>Sphingomonadales</taxon>
        <taxon>Erythrobacteraceae</taxon>
        <taxon>Aurantiacibacter</taxon>
    </lineage>
</organism>
<reference evidence="1 2" key="1">
    <citation type="submission" date="2024-05" db="EMBL/GenBank/DDBJ databases">
        <authorList>
            <person name="Park S."/>
        </authorList>
    </citation>
    <scope>NUCLEOTIDE SEQUENCE [LARGE SCALE GENOMIC DNA]</scope>
    <source>
        <strain evidence="1 2">DGU5</strain>
    </source>
</reference>
<comment type="caution">
    <text evidence="1">The sequence shown here is derived from an EMBL/GenBank/DDBJ whole genome shotgun (WGS) entry which is preliminary data.</text>
</comment>
<keyword evidence="2" id="KW-1185">Reference proteome</keyword>
<name>A0ABV0CX56_9SPHN</name>
<evidence type="ECO:0008006" key="3">
    <source>
        <dbReference type="Google" id="ProtNLM"/>
    </source>
</evidence>
<evidence type="ECO:0000313" key="1">
    <source>
        <dbReference type="EMBL" id="MEN7537276.1"/>
    </source>
</evidence>
<evidence type="ECO:0000313" key="2">
    <source>
        <dbReference type="Proteomes" id="UP001484535"/>
    </source>
</evidence>
<dbReference type="Proteomes" id="UP001484535">
    <property type="component" value="Unassembled WGS sequence"/>
</dbReference>
<proteinExistence type="predicted"/>
<dbReference type="Gene3D" id="1.20.120.330">
    <property type="entry name" value="Nucleotidyltransferases domain 2"/>
    <property type="match status" value="1"/>
</dbReference>
<dbReference type="EMBL" id="JBDLBR010000002">
    <property type="protein sequence ID" value="MEN7537276.1"/>
    <property type="molecule type" value="Genomic_DNA"/>
</dbReference>